<evidence type="ECO:0000313" key="1">
    <source>
        <dbReference type="EMBL" id="PAN09311.2"/>
    </source>
</evidence>
<dbReference type="PANTHER" id="PTHR33377">
    <property type="entry name" value="OS10G0134700 PROTEIN-RELATED"/>
    <property type="match status" value="1"/>
</dbReference>
<dbReference type="Gramene" id="PAN09311">
    <property type="protein sequence ID" value="PAN09311"/>
    <property type="gene ID" value="PAHAL_2G012800"/>
</dbReference>
<organism evidence="1">
    <name type="scientific">Panicum hallii</name>
    <dbReference type="NCBI Taxonomy" id="206008"/>
    <lineage>
        <taxon>Eukaryota</taxon>
        <taxon>Viridiplantae</taxon>
        <taxon>Streptophyta</taxon>
        <taxon>Embryophyta</taxon>
        <taxon>Tracheophyta</taxon>
        <taxon>Spermatophyta</taxon>
        <taxon>Magnoliopsida</taxon>
        <taxon>Liliopsida</taxon>
        <taxon>Poales</taxon>
        <taxon>Poaceae</taxon>
        <taxon>PACMAD clade</taxon>
        <taxon>Panicoideae</taxon>
        <taxon>Panicodae</taxon>
        <taxon>Paniceae</taxon>
        <taxon>Panicinae</taxon>
        <taxon>Panicum</taxon>
        <taxon>Panicum sect. Panicum</taxon>
    </lineage>
</organism>
<dbReference type="EMBL" id="CM008047">
    <property type="protein sequence ID" value="PAN09311.2"/>
    <property type="molecule type" value="Genomic_DNA"/>
</dbReference>
<reference evidence="1" key="1">
    <citation type="submission" date="2018-04" db="EMBL/GenBank/DDBJ databases">
        <title>WGS assembly of Panicum hallii.</title>
        <authorList>
            <person name="Lovell J."/>
            <person name="Jenkins J."/>
            <person name="Lowry D."/>
            <person name="Mamidi S."/>
            <person name="Sreedasyam A."/>
            <person name="Weng X."/>
            <person name="Barry K."/>
            <person name="Bonette J."/>
            <person name="Campitelli B."/>
            <person name="Daum C."/>
            <person name="Gordon S."/>
            <person name="Gould B."/>
            <person name="Lipzen A."/>
            <person name="Macqueen A."/>
            <person name="Palacio-Mejia J."/>
            <person name="Plott C."/>
            <person name="Shakirov E."/>
            <person name="Shu S."/>
            <person name="Yoshinaga Y."/>
            <person name="Zane M."/>
            <person name="Rokhsar D."/>
            <person name="Grimwood J."/>
            <person name="Schmutz J."/>
            <person name="Juenger T."/>
        </authorList>
    </citation>
    <scope>NUCLEOTIDE SEQUENCE [LARGE SCALE GENOMIC DNA]</scope>
    <source>
        <strain evidence="1">FIL2</strain>
    </source>
</reference>
<sequence>MEVFLSAVLGDLTSRSINFIINKRSKLPAHTMEESLQRALIRAQVIVDEAMWRKITNQPMLLQLVMLRDAMHRGYYMLDTFRYQPHDDEEAKDQAVSRSSSLSIVNFVKHLCFPSRDALTLKEMQDALDNLSSMILDVNELVLFLTRYPSLYSQPYSMHLQLANCMFGRQMEAQLVINFLLHAQPHGAEELESSLVAHVCKDERVVFTDDELATFRDECELKHQNCVSELKLEGRLLVVIELIGDLNEDAWSRLYSASRRYAPRGSKIIVTSQFDNIVKFGTTRALTLKYLSHEAYWYFFKTLTFGSVDPEMHPRLTNLAMDIAKMLRRCHIVANTFACLLRDNFDVHFWCKILALLRRMPTSSEDIVLYRRYEHPSGEEVPKIKFQDVICGSVKPHGRFEVLAWRSGIPPYYSYVYTCEILGLKPRAVKRKRSMKKRSQKLLVS</sequence>
<name>A0A2S3GVH8_9POAL</name>
<accession>A0A2S3GVH8</accession>
<dbReference type="SUPFAM" id="SSF52540">
    <property type="entry name" value="P-loop containing nucleoside triphosphate hydrolases"/>
    <property type="match status" value="1"/>
</dbReference>
<proteinExistence type="predicted"/>
<gene>
    <name evidence="1" type="ORF">PAHAL_2G012800</name>
</gene>
<dbReference type="AlphaFoldDB" id="A0A2S3GVH8"/>
<evidence type="ECO:0008006" key="2">
    <source>
        <dbReference type="Google" id="ProtNLM"/>
    </source>
</evidence>
<dbReference type="Proteomes" id="UP000243499">
    <property type="component" value="Chromosome 2"/>
</dbReference>
<dbReference type="PANTHER" id="PTHR33377:SF92">
    <property type="entry name" value="NB-ARC DOMAIN-CONTAINING PROTEIN"/>
    <property type="match status" value="1"/>
</dbReference>
<protein>
    <recommendedName>
        <fullName evidence="2">Rx N-terminal domain-containing protein</fullName>
    </recommendedName>
</protein>
<dbReference type="InterPro" id="IPR027417">
    <property type="entry name" value="P-loop_NTPase"/>
</dbReference>